<evidence type="ECO:0008006" key="4">
    <source>
        <dbReference type="Google" id="ProtNLM"/>
    </source>
</evidence>
<dbReference type="EMBL" id="CP003169">
    <property type="protein sequence ID" value="AEV71755.1"/>
    <property type="molecule type" value="Genomic_DNA"/>
</dbReference>
<name>G8RV74_MYCRN</name>
<feature type="transmembrane region" description="Helical" evidence="1">
    <location>
        <begin position="21"/>
        <end position="45"/>
    </location>
</feature>
<dbReference type="RefSeq" id="WP_014209570.1">
    <property type="nucleotide sequence ID" value="NC_016604.1"/>
</dbReference>
<dbReference type="HOGENOM" id="CLU_081621_0_0_11"/>
<protein>
    <recommendedName>
        <fullName evidence="4">DUF998 domain-containing protein</fullName>
    </recommendedName>
</protein>
<proteinExistence type="predicted"/>
<feature type="transmembrane region" description="Helical" evidence="1">
    <location>
        <begin position="102"/>
        <end position="126"/>
    </location>
</feature>
<keyword evidence="1" id="KW-0812">Transmembrane</keyword>
<sequence length="247" mass="27437">MQLLSGIEDLPRTSNVRTQLMALWITAISMAIMAVAYAAFPGFWPPMSPEMPADEVAAFYRDNTGWIRFSMVTFNLCGIMLLPLFCVITVQIKRMAAQSQAFAYCYLMATVSGATMFAFSAIFFAAAAFRPSRDADLVLVLNDLGWIVFVAPVGMTLIQNLMLALAIHYDNGRRRVYPRWVAHFSLLVVLAMAPAAFSMTVMSGPFAWNGAISFWLRNIGFGTFLVVMLAVTWQAVRRQAVEEGLTE</sequence>
<evidence type="ECO:0000313" key="3">
    <source>
        <dbReference type="Proteomes" id="UP000005442"/>
    </source>
</evidence>
<feature type="transmembrane region" description="Helical" evidence="1">
    <location>
        <begin position="65"/>
        <end position="90"/>
    </location>
</feature>
<dbReference type="STRING" id="710685.MycrhN_1131"/>
<dbReference type="AlphaFoldDB" id="G8RV74"/>
<keyword evidence="3" id="KW-1185">Reference proteome</keyword>
<keyword evidence="1" id="KW-0472">Membrane</keyword>
<gene>
    <name evidence="2" type="ordered locus">MycrhN_1131</name>
</gene>
<dbReference type="Proteomes" id="UP000005442">
    <property type="component" value="Chromosome"/>
</dbReference>
<feature type="transmembrane region" description="Helical" evidence="1">
    <location>
        <begin position="146"/>
        <end position="168"/>
    </location>
</feature>
<dbReference type="eggNOG" id="ENOG5033QF2">
    <property type="taxonomic scope" value="Bacteria"/>
</dbReference>
<evidence type="ECO:0000256" key="1">
    <source>
        <dbReference type="SAM" id="Phobius"/>
    </source>
</evidence>
<feature type="transmembrane region" description="Helical" evidence="1">
    <location>
        <begin position="214"/>
        <end position="233"/>
    </location>
</feature>
<dbReference type="KEGG" id="mrh:MycrhN_1131"/>
<dbReference type="OrthoDB" id="4689187at2"/>
<organism evidence="2 3">
    <name type="scientific">Mycolicibacterium rhodesiae (strain NBB3)</name>
    <name type="common">Mycobacterium rhodesiae</name>
    <dbReference type="NCBI Taxonomy" id="710685"/>
    <lineage>
        <taxon>Bacteria</taxon>
        <taxon>Bacillati</taxon>
        <taxon>Actinomycetota</taxon>
        <taxon>Actinomycetes</taxon>
        <taxon>Mycobacteriales</taxon>
        <taxon>Mycobacteriaceae</taxon>
        <taxon>Mycolicibacterium</taxon>
    </lineage>
</organism>
<feature type="transmembrane region" description="Helical" evidence="1">
    <location>
        <begin position="180"/>
        <end position="202"/>
    </location>
</feature>
<evidence type="ECO:0000313" key="2">
    <source>
        <dbReference type="EMBL" id="AEV71755.1"/>
    </source>
</evidence>
<dbReference type="PATRIC" id="fig|710685.3.peg.1140"/>
<accession>G8RV74</accession>
<keyword evidence="1" id="KW-1133">Transmembrane helix</keyword>
<reference evidence="2 3" key="1">
    <citation type="submission" date="2011-12" db="EMBL/GenBank/DDBJ databases">
        <title>Complete sequence of Mycobacterium rhodesiae NBB3.</title>
        <authorList>
            <consortium name="US DOE Joint Genome Institute"/>
            <person name="Lucas S."/>
            <person name="Han J."/>
            <person name="Lapidus A."/>
            <person name="Cheng J.-F."/>
            <person name="Goodwin L."/>
            <person name="Pitluck S."/>
            <person name="Peters L."/>
            <person name="Mikhailova N."/>
            <person name="Gu W."/>
            <person name="Detter J.C."/>
            <person name="Han C."/>
            <person name="Tapia R."/>
            <person name="Land M."/>
            <person name="Hauser L."/>
            <person name="Kyrpides N."/>
            <person name="Ivanova N."/>
            <person name="Pagani I."/>
            <person name="Mattes T."/>
            <person name="Holmes A."/>
            <person name="Rutledge P."/>
            <person name="Paulsen I."/>
            <person name="Coleman N."/>
            <person name="Woyke T."/>
        </authorList>
    </citation>
    <scope>NUCLEOTIDE SEQUENCE [LARGE SCALE GENOMIC DNA]</scope>
    <source>
        <strain evidence="2 3">NBB3</strain>
    </source>
</reference>